<gene>
    <name evidence="8" type="ORF">FE785_06245</name>
</gene>
<dbReference type="PANTHER" id="PTHR30629">
    <property type="entry name" value="PROPHAGE INTEGRASE"/>
    <property type="match status" value="1"/>
</dbReference>
<dbReference type="InterPro" id="IPR011010">
    <property type="entry name" value="DNA_brk_join_enz"/>
</dbReference>
<sequence>MLISKSRSGTITPVKTKNSTRFNAQRQYNGIRYSQRFDTLAEAEEWLDDLSYLGATDNNGNPTRKAKAAQVIIDEINLRRKRDSTPTLQECIVIYGNQCELDSAPKYVRQLQQFTKLHNVPINEISRLAFEIELDRIQDERQFKDPTRNRYQAAFSSLFKWLARQREFKQYQLVNPTKDVPRAKDSQGRMLFLTKEQQVDLLNACKNSRWKGLFPLVYLLLLTGARRNEISCLRWENIDFDSGVIYLLKTKNKTDHAIKLPAHALKLLKEWKVSQPLSKWVFQHRTNPRKPMLEWDHLWHQAKIESNMPVGLRVHDLRHTTASTMLAEGFSLEDIRATLNHKSLLMTNRYAHALDIKETVTQRNTDFLKQVM</sequence>
<dbReference type="KEGG" id="thig:FE785_06245"/>
<dbReference type="EMBL" id="CP040602">
    <property type="protein sequence ID" value="QCU90259.1"/>
    <property type="molecule type" value="Genomic_DNA"/>
</dbReference>
<protein>
    <submittedName>
        <fullName evidence="8">Site-specific integrase</fullName>
    </submittedName>
</protein>
<evidence type="ECO:0000313" key="9">
    <source>
        <dbReference type="Proteomes" id="UP000304864"/>
    </source>
</evidence>
<dbReference type="GO" id="GO:0015074">
    <property type="term" value="P:DNA integration"/>
    <property type="evidence" value="ECO:0007669"/>
    <property type="project" value="UniProtKB-KW"/>
</dbReference>
<evidence type="ECO:0000256" key="5">
    <source>
        <dbReference type="PROSITE-ProRule" id="PRU01248"/>
    </source>
</evidence>
<accession>A0A4P9K5K7</accession>
<dbReference type="InterPro" id="IPR050808">
    <property type="entry name" value="Phage_Integrase"/>
</dbReference>
<keyword evidence="9" id="KW-1185">Reference proteome</keyword>
<keyword evidence="2" id="KW-0229">DNA integration</keyword>
<dbReference type="InterPro" id="IPR013762">
    <property type="entry name" value="Integrase-like_cat_sf"/>
</dbReference>
<evidence type="ECO:0000259" key="7">
    <source>
        <dbReference type="PROSITE" id="PS51900"/>
    </source>
</evidence>
<organism evidence="8 9">
    <name type="scientific">Thiomicrorhabdus sediminis</name>
    <dbReference type="NCBI Taxonomy" id="2580412"/>
    <lineage>
        <taxon>Bacteria</taxon>
        <taxon>Pseudomonadati</taxon>
        <taxon>Pseudomonadota</taxon>
        <taxon>Gammaproteobacteria</taxon>
        <taxon>Thiotrichales</taxon>
        <taxon>Piscirickettsiaceae</taxon>
        <taxon>Thiomicrorhabdus</taxon>
    </lineage>
</organism>
<evidence type="ECO:0000256" key="2">
    <source>
        <dbReference type="ARBA" id="ARBA00022908"/>
    </source>
</evidence>
<dbReference type="GO" id="GO:0003677">
    <property type="term" value="F:DNA binding"/>
    <property type="evidence" value="ECO:0007669"/>
    <property type="project" value="UniProtKB-UniRule"/>
</dbReference>
<evidence type="ECO:0000256" key="4">
    <source>
        <dbReference type="ARBA" id="ARBA00023172"/>
    </source>
</evidence>
<dbReference type="GO" id="GO:0006310">
    <property type="term" value="P:DNA recombination"/>
    <property type="evidence" value="ECO:0007669"/>
    <property type="project" value="UniProtKB-KW"/>
</dbReference>
<evidence type="ECO:0000259" key="6">
    <source>
        <dbReference type="PROSITE" id="PS51898"/>
    </source>
</evidence>
<dbReference type="PROSITE" id="PS51898">
    <property type="entry name" value="TYR_RECOMBINASE"/>
    <property type="match status" value="1"/>
</dbReference>
<feature type="domain" description="Tyr recombinase" evidence="6">
    <location>
        <begin position="188"/>
        <end position="364"/>
    </location>
</feature>
<dbReference type="InterPro" id="IPR044068">
    <property type="entry name" value="CB"/>
</dbReference>
<dbReference type="PROSITE" id="PS51900">
    <property type="entry name" value="CB"/>
    <property type="match status" value="1"/>
</dbReference>
<dbReference type="RefSeq" id="WP_138564934.1">
    <property type="nucleotide sequence ID" value="NZ_CP040602.1"/>
</dbReference>
<dbReference type="Proteomes" id="UP000304864">
    <property type="component" value="Chromosome"/>
</dbReference>
<dbReference type="CDD" id="cd00796">
    <property type="entry name" value="INT_Rci_Hp1_C"/>
    <property type="match status" value="1"/>
</dbReference>
<dbReference type="OrthoDB" id="5391994at2"/>
<keyword evidence="4" id="KW-0233">DNA recombination</keyword>
<dbReference type="Pfam" id="PF00589">
    <property type="entry name" value="Phage_integrase"/>
    <property type="match status" value="1"/>
</dbReference>
<evidence type="ECO:0000256" key="3">
    <source>
        <dbReference type="ARBA" id="ARBA00023125"/>
    </source>
</evidence>
<evidence type="ECO:0000313" key="8">
    <source>
        <dbReference type="EMBL" id="QCU90259.1"/>
    </source>
</evidence>
<dbReference type="SUPFAM" id="SSF56349">
    <property type="entry name" value="DNA breaking-rejoining enzymes"/>
    <property type="match status" value="1"/>
</dbReference>
<dbReference type="InterPro" id="IPR002104">
    <property type="entry name" value="Integrase_catalytic"/>
</dbReference>
<dbReference type="Gene3D" id="1.10.443.10">
    <property type="entry name" value="Intergrase catalytic core"/>
    <property type="match status" value="1"/>
</dbReference>
<evidence type="ECO:0000256" key="1">
    <source>
        <dbReference type="ARBA" id="ARBA00008857"/>
    </source>
</evidence>
<keyword evidence="3 5" id="KW-0238">DNA-binding</keyword>
<reference evidence="8 9" key="1">
    <citation type="submission" date="2019-05" db="EMBL/GenBank/DDBJ databases">
        <title>Thiomicrorhabdus sediminis sp. nov, a novel sulfur-oxidizing bacterium isolated from coastal sediment.</title>
        <authorList>
            <person name="Liu X."/>
        </authorList>
    </citation>
    <scope>NUCLEOTIDE SEQUENCE [LARGE SCALE GENOMIC DNA]</scope>
    <source>
        <strain evidence="8 9">G1</strain>
    </source>
</reference>
<proteinExistence type="inferred from homology"/>
<comment type="similarity">
    <text evidence="1">Belongs to the 'phage' integrase family.</text>
</comment>
<dbReference type="PANTHER" id="PTHR30629:SF2">
    <property type="entry name" value="PROPHAGE INTEGRASE INTS-RELATED"/>
    <property type="match status" value="1"/>
</dbReference>
<name>A0A4P9K5K7_9GAMM</name>
<feature type="domain" description="Core-binding (CB)" evidence="7">
    <location>
        <begin position="86"/>
        <end position="163"/>
    </location>
</feature>
<dbReference type="AlphaFoldDB" id="A0A4P9K5K7"/>